<dbReference type="GO" id="GO:0007165">
    <property type="term" value="P:signal transduction"/>
    <property type="evidence" value="ECO:0007669"/>
    <property type="project" value="InterPro"/>
</dbReference>
<organism evidence="3 4">
    <name type="scientific">Streptomyces filamentosus NRRL 15998</name>
    <dbReference type="NCBI Taxonomy" id="457431"/>
    <lineage>
        <taxon>Bacteria</taxon>
        <taxon>Bacillati</taxon>
        <taxon>Actinomycetota</taxon>
        <taxon>Actinomycetes</taxon>
        <taxon>Kitasatosporales</taxon>
        <taxon>Streptomycetaceae</taxon>
        <taxon>Streptomyces</taxon>
    </lineage>
</organism>
<gene>
    <name evidence="3" type="ORF">SSGG_05714</name>
</gene>
<keyword evidence="1" id="KW-0472">Membrane</keyword>
<dbReference type="AlphaFoldDB" id="D6AV99"/>
<protein>
    <submittedName>
        <fullName evidence="3">Predicted protein</fullName>
    </submittedName>
</protein>
<dbReference type="Gene3D" id="2.130.10.10">
    <property type="entry name" value="YVTN repeat-like/Quinoprotein amine dehydrogenase"/>
    <property type="match status" value="3"/>
</dbReference>
<reference evidence="4" key="2">
    <citation type="submission" date="2008-12" db="EMBL/GenBank/DDBJ databases">
        <title>Annotation of Streptomyces roseosporus strain NRRL 15998.</title>
        <authorList>
            <consortium name="The Broad Institute Genome Sequencing Platform"/>
            <consortium name="Broad Institute Microbial Sequencing Center"/>
            <person name="Fischbach M."/>
            <person name="Ward D."/>
            <person name="Young S."/>
            <person name="Kodira C.D."/>
            <person name="Zeng Q."/>
            <person name="Koehrsen M."/>
            <person name="Godfrey P."/>
            <person name="Alvarado L."/>
            <person name="Berlin A.M."/>
            <person name="Borenstein D."/>
            <person name="Chen Z."/>
            <person name="Engels R."/>
            <person name="Freedman E."/>
            <person name="Gellesch M."/>
            <person name="Goldberg J."/>
            <person name="Griggs A."/>
            <person name="Gujja S."/>
            <person name="Heiman D.I."/>
            <person name="Hepburn T.A."/>
            <person name="Howarth C."/>
            <person name="Jen D."/>
            <person name="Larson L."/>
            <person name="Lewis B."/>
            <person name="Mehta T."/>
            <person name="Park D."/>
            <person name="Pearson M."/>
            <person name="Roberts A."/>
            <person name="Saif S."/>
            <person name="Shea T.D."/>
            <person name="Shenoy N."/>
            <person name="Sisk P."/>
            <person name="Stolte C."/>
            <person name="Sykes S.N."/>
            <person name="Walk T."/>
            <person name="White J."/>
            <person name="Yandava C."/>
            <person name="Straight P."/>
            <person name="Clardy J."/>
            <person name="Hung D."/>
            <person name="Kolter R."/>
            <person name="Mekalanos J."/>
            <person name="Walker S."/>
            <person name="Walsh C.T."/>
            <person name="Wieland B.L.C."/>
            <person name="Ilzarbe M."/>
            <person name="Galagan J."/>
            <person name="Nusbaum C."/>
            <person name="Birren B."/>
        </authorList>
    </citation>
    <scope>NUCLEOTIDE SEQUENCE [LARGE SCALE GENOMIC DNA]</scope>
    <source>
        <strain evidence="4">NRRL 15998</strain>
    </source>
</reference>
<dbReference type="InterPro" id="IPR035897">
    <property type="entry name" value="Toll_tir_struct_dom_sf"/>
</dbReference>
<sequence>MSMERDGFISYSHARDRELAQALQRGMHKLARPWTRRQVISVFRDTTSLSANHDLWSSILGELERSRYFIYLASPEAAASRWVQKEIRFWLDNRSPDRILIAVGSGTVHWDPAAGDFDWSRTTALPRMLEGVFRAEPLWVDLAEVRRSRKYSLRQAEFRSAVAALAAPLHGRGKDELDSEDIRQRRTALRLLRGAVTVLSLLLVTSLAAGGYAWQKRGEALDRARVSASQALAAHSMELADTDPRKAAQFALYARETAPTSESTRALARAVDANSSVARHLLGGLGAAADYMGSGGAAATQVAVSGDGSTLAYYSDLGGELKRGGGVHLHDIRKGRAMKSLKAQWALGGGALELSADGRILMLETAYNRIQIWDVRRGKRLRTITASEGGDLAQSLRRLHAYALSRDARWIAATYHTPGEEETQHLTVWDVHTGERVDHRQAEGDLRLSFSADSRLLRALDASRGELSTWNPRTRQWKSAGRLPDIPAEARSITLPGSGDTALFGSTDKAKAELWNLSTGERLASATGSLQRAALPADGSGPLVAAQGKQVSVLDSKLRRLRTLGSFSWAVTSVAASDDGRWVAAGSGDGAVSLFSTDGAGFHQSLPNEERLKAGEFDTDGGVAYRSGPKATELWAVSEGASGFRRLGRIPRPVPEGDTAIAATSDGSRVTVVDRGVFSSWDPRTGAQVGKEKTFEDYEPESGQGLRLFYLPDDIHVVTAWSSDVLLIDTRTWSVRQVLAEDGMIQPLLAMSGDRKTLAAVDSTMGDVHVWRWSAKSRFEKVVTGGGLATAIGISNATISHGGERLASVDADGRISLLDIRTGRVVLSPVVQGPGPETLVLSRDARTLAHAFTTDSRSGLELWDARNGEYLGQWALETPAPPTDTTKPALQLASGSGGDVLTLDSGGTLLRRSLDIADWHAKLCRIVDDPLSKADHDRYLTDLTVDAPCKS</sequence>
<dbReference type="Proteomes" id="UP000003986">
    <property type="component" value="Unassembled WGS sequence"/>
</dbReference>
<dbReference type="SMART" id="SM00320">
    <property type="entry name" value="WD40"/>
    <property type="match status" value="2"/>
</dbReference>
<dbReference type="InterPro" id="IPR015943">
    <property type="entry name" value="WD40/YVTN_repeat-like_dom_sf"/>
</dbReference>
<evidence type="ECO:0000313" key="4">
    <source>
        <dbReference type="Proteomes" id="UP000003986"/>
    </source>
</evidence>
<dbReference type="Pfam" id="PF00400">
    <property type="entry name" value="WD40"/>
    <property type="match status" value="1"/>
</dbReference>
<dbReference type="EMBL" id="DS999644">
    <property type="protein sequence ID" value="EFE78347.2"/>
    <property type="molecule type" value="Genomic_DNA"/>
</dbReference>
<evidence type="ECO:0000256" key="1">
    <source>
        <dbReference type="SAM" id="Phobius"/>
    </source>
</evidence>
<feature type="transmembrane region" description="Helical" evidence="1">
    <location>
        <begin position="191"/>
        <end position="214"/>
    </location>
</feature>
<dbReference type="InterPro" id="IPR001680">
    <property type="entry name" value="WD40_rpt"/>
</dbReference>
<name>D6AV99_STRFL</name>
<accession>D6AV99</accession>
<dbReference type="InterPro" id="IPR000157">
    <property type="entry name" value="TIR_dom"/>
</dbReference>
<dbReference type="Gene3D" id="3.40.50.10140">
    <property type="entry name" value="Toll/interleukin-1 receptor homology (TIR) domain"/>
    <property type="match status" value="1"/>
</dbReference>
<dbReference type="PANTHER" id="PTHR19879:SF9">
    <property type="entry name" value="TRANSCRIPTION INITIATION FACTOR TFIID SUBUNIT 5"/>
    <property type="match status" value="1"/>
</dbReference>
<keyword evidence="1" id="KW-1133">Transmembrane helix</keyword>
<dbReference type="PANTHER" id="PTHR19879">
    <property type="entry name" value="TRANSCRIPTION INITIATION FACTOR TFIID"/>
    <property type="match status" value="1"/>
</dbReference>
<feature type="domain" description="TIR" evidence="2">
    <location>
        <begin position="4"/>
        <end position="149"/>
    </location>
</feature>
<dbReference type="SUPFAM" id="SSF75011">
    <property type="entry name" value="3-carboxy-cis,cis-mucoante lactonizing enzyme"/>
    <property type="match status" value="1"/>
</dbReference>
<dbReference type="SUPFAM" id="SSF82171">
    <property type="entry name" value="DPP6 N-terminal domain-like"/>
    <property type="match status" value="1"/>
</dbReference>
<evidence type="ECO:0000259" key="2">
    <source>
        <dbReference type="SMART" id="SM00255"/>
    </source>
</evidence>
<reference evidence="4" key="1">
    <citation type="submission" date="2008-10" db="EMBL/GenBank/DDBJ databases">
        <authorList>
            <person name="Molnar K."/>
        </authorList>
    </citation>
    <scope>NUCLEOTIDE SEQUENCE [LARGE SCALE GENOMIC DNA]</scope>
    <source>
        <strain evidence="4">NRRL 15998</strain>
    </source>
</reference>
<keyword evidence="1" id="KW-0812">Transmembrane</keyword>
<dbReference type="SMART" id="SM00255">
    <property type="entry name" value="TIR"/>
    <property type="match status" value="1"/>
</dbReference>
<evidence type="ECO:0000313" key="3">
    <source>
        <dbReference type="EMBL" id="EFE78347.2"/>
    </source>
</evidence>
<dbReference type="SUPFAM" id="SSF52200">
    <property type="entry name" value="Toll/Interleukin receptor TIR domain"/>
    <property type="match status" value="1"/>
</dbReference>
<proteinExistence type="predicted"/>
<dbReference type="Pfam" id="PF13676">
    <property type="entry name" value="TIR_2"/>
    <property type="match status" value="1"/>
</dbReference>